<reference evidence="3" key="1">
    <citation type="submission" date="2016-10" db="EMBL/GenBank/DDBJ databases">
        <authorList>
            <person name="Varghese N."/>
            <person name="Submissions S."/>
        </authorList>
    </citation>
    <scope>NUCLEOTIDE SEQUENCE [LARGE SCALE GENOMIC DNA]</scope>
    <source>
        <strain evidence="3">CGMCC 4.6825</strain>
    </source>
</reference>
<evidence type="ECO:0000313" key="2">
    <source>
        <dbReference type="EMBL" id="SER34975.1"/>
    </source>
</evidence>
<name>A0A1H9NH30_9ACTN</name>
<feature type="region of interest" description="Disordered" evidence="1">
    <location>
        <begin position="25"/>
        <end position="69"/>
    </location>
</feature>
<organism evidence="2 3">
    <name type="scientific">Streptomyces qinglanensis</name>
    <dbReference type="NCBI Taxonomy" id="943816"/>
    <lineage>
        <taxon>Bacteria</taxon>
        <taxon>Bacillati</taxon>
        <taxon>Actinomycetota</taxon>
        <taxon>Actinomycetes</taxon>
        <taxon>Kitasatosporales</taxon>
        <taxon>Streptomycetaceae</taxon>
        <taxon>Streptomyces</taxon>
    </lineage>
</organism>
<proteinExistence type="predicted"/>
<dbReference type="AlphaFoldDB" id="A0A1H9NH30"/>
<feature type="compositionally biased region" description="Basic and acidic residues" evidence="1">
    <location>
        <begin position="103"/>
        <end position="115"/>
    </location>
</feature>
<dbReference type="RefSeq" id="WP_074998312.1">
    <property type="nucleotide sequence ID" value="NZ_FOGO01000001.1"/>
</dbReference>
<keyword evidence="3" id="KW-1185">Reference proteome</keyword>
<evidence type="ECO:0000256" key="1">
    <source>
        <dbReference type="SAM" id="MobiDB-lite"/>
    </source>
</evidence>
<dbReference type="Proteomes" id="UP000182841">
    <property type="component" value="Unassembled WGS sequence"/>
</dbReference>
<dbReference type="EMBL" id="FOGO01000001">
    <property type="protein sequence ID" value="SER34975.1"/>
    <property type="molecule type" value="Genomic_DNA"/>
</dbReference>
<evidence type="ECO:0000313" key="3">
    <source>
        <dbReference type="Proteomes" id="UP000182841"/>
    </source>
</evidence>
<protein>
    <submittedName>
        <fullName evidence="2">Uncharacterized protein</fullName>
    </submittedName>
</protein>
<sequence>MSSSSPDKQKAANYIEHHFGPDLAKAGGMADGSTETVTGTAPFGHGSTSTFAPAPTMPAPDSGPGKLHGWETQEALSYAMNKWAGQLSKLVGRARREMESLRGAEKLIHGNDHRTGAKLSTDELLVTPEKSHSRISDL</sequence>
<feature type="compositionally biased region" description="Basic and acidic residues" evidence="1">
    <location>
        <begin position="129"/>
        <end position="138"/>
    </location>
</feature>
<gene>
    <name evidence="2" type="ORF">SAMN05421870_101372</name>
</gene>
<feature type="region of interest" description="Disordered" evidence="1">
    <location>
        <begin position="103"/>
        <end position="138"/>
    </location>
</feature>
<accession>A0A1H9NH30</accession>